<dbReference type="Pfam" id="PF06439">
    <property type="entry name" value="3keto-disac_hyd"/>
    <property type="match status" value="2"/>
</dbReference>
<comment type="caution">
    <text evidence="2">The sequence shown here is derived from an EMBL/GenBank/DDBJ whole genome shotgun (WGS) entry which is preliminary data.</text>
</comment>
<feature type="domain" description="3-keto-alpha-glucoside-1,2-lyase/3-keto-2-hydroxy-glucal hydratase" evidence="1">
    <location>
        <begin position="97"/>
        <end position="264"/>
    </location>
</feature>
<dbReference type="AlphaFoldDB" id="A0A5C6DL86"/>
<feature type="domain" description="3-keto-alpha-glucoside-1,2-lyase/3-keto-2-hydroxy-glucal hydratase" evidence="1">
    <location>
        <begin position="269"/>
        <end position="449"/>
    </location>
</feature>
<dbReference type="InterPro" id="IPR010496">
    <property type="entry name" value="AL/BT2_dom"/>
</dbReference>
<dbReference type="GO" id="GO:0016787">
    <property type="term" value="F:hydrolase activity"/>
    <property type="evidence" value="ECO:0007669"/>
    <property type="project" value="InterPro"/>
</dbReference>
<reference evidence="2 3" key="1">
    <citation type="submission" date="2019-02" db="EMBL/GenBank/DDBJ databases">
        <title>Deep-cultivation of Planctomycetes and their phenomic and genomic characterization uncovers novel biology.</title>
        <authorList>
            <person name="Wiegand S."/>
            <person name="Jogler M."/>
            <person name="Boedeker C."/>
            <person name="Pinto D."/>
            <person name="Vollmers J."/>
            <person name="Rivas-Marin E."/>
            <person name="Kohn T."/>
            <person name="Peeters S.H."/>
            <person name="Heuer A."/>
            <person name="Rast P."/>
            <person name="Oberbeckmann S."/>
            <person name="Bunk B."/>
            <person name="Jeske O."/>
            <person name="Meyerdierks A."/>
            <person name="Storesund J.E."/>
            <person name="Kallscheuer N."/>
            <person name="Luecker S."/>
            <person name="Lage O.M."/>
            <person name="Pohl T."/>
            <person name="Merkel B.J."/>
            <person name="Hornburger P."/>
            <person name="Mueller R.-W."/>
            <person name="Bruemmer F."/>
            <person name="Labrenz M."/>
            <person name="Spormann A.M."/>
            <person name="Op Den Camp H."/>
            <person name="Overmann J."/>
            <person name="Amann R."/>
            <person name="Jetten M.S.M."/>
            <person name="Mascher T."/>
            <person name="Medema M.H."/>
            <person name="Devos D.P."/>
            <person name="Kaster A.-K."/>
            <person name="Ovreas L."/>
            <person name="Rohde M."/>
            <person name="Galperin M.Y."/>
            <person name="Jogler C."/>
        </authorList>
    </citation>
    <scope>NUCLEOTIDE SEQUENCE [LARGE SCALE GENOMIC DNA]</scope>
    <source>
        <strain evidence="2 3">Q31b</strain>
    </source>
</reference>
<evidence type="ECO:0000313" key="2">
    <source>
        <dbReference type="EMBL" id="TWU36567.1"/>
    </source>
</evidence>
<protein>
    <recommendedName>
        <fullName evidence="1">3-keto-alpha-glucoside-1,2-lyase/3-keto-2-hydroxy-glucal hydratase domain-containing protein</fullName>
    </recommendedName>
</protein>
<accession>A0A5C6DL86</accession>
<sequence length="450" mass="49696">MRMRRFIRIGKPILSVTDMNKFSTQTSPSVSLTILAIGLATAASLTNIGCRSKSDPAPAANETQSEAEQEVFVPQAYEATGEELLAARLDPEEASAGWIRLFDGYTLFGWEIAGNANWQVEDQTITADQGDICLINTSIPWQDYELSLEFNADEKSNSGVFLRTPIQVDDPAVECYEVNIAGVDHPFTTGSLVDRQKVSKDAPEQTFGEWRKMLIRIEGNRVQVSLDGVLVTDYTDPEPEGLPAGRIGLQHNSGRIAFRNIRLRPLGLESLLDEELSAWKPFPNMDAEYTVTQEGAMKVQGGIGQIETKDVFDDFVLLAEYKLAKPEINSGIFFRCIPGDTMMGYECQLNDGMNNGLPLKPSDCGTGGIFRHQDARVIAATEDDWSTVVLAVQGAKMAAWVNGVQVSNWQDDRQADENPRKGKRTDAGTIMIQGHDETTELELRQIQITP</sequence>
<dbReference type="Proteomes" id="UP000315471">
    <property type="component" value="Unassembled WGS sequence"/>
</dbReference>
<organism evidence="2 3">
    <name type="scientific">Novipirellula aureliae</name>
    <dbReference type="NCBI Taxonomy" id="2527966"/>
    <lineage>
        <taxon>Bacteria</taxon>
        <taxon>Pseudomonadati</taxon>
        <taxon>Planctomycetota</taxon>
        <taxon>Planctomycetia</taxon>
        <taxon>Pirellulales</taxon>
        <taxon>Pirellulaceae</taxon>
        <taxon>Novipirellula</taxon>
    </lineage>
</organism>
<name>A0A5C6DL86_9BACT</name>
<keyword evidence="3" id="KW-1185">Reference proteome</keyword>
<gene>
    <name evidence="2" type="ORF">Q31b_48480</name>
</gene>
<dbReference type="EMBL" id="SJPY01000008">
    <property type="protein sequence ID" value="TWU36567.1"/>
    <property type="molecule type" value="Genomic_DNA"/>
</dbReference>
<evidence type="ECO:0000313" key="3">
    <source>
        <dbReference type="Proteomes" id="UP000315471"/>
    </source>
</evidence>
<evidence type="ECO:0000259" key="1">
    <source>
        <dbReference type="Pfam" id="PF06439"/>
    </source>
</evidence>
<dbReference type="Gene3D" id="2.60.120.560">
    <property type="entry name" value="Exo-inulinase, domain 1"/>
    <property type="match status" value="2"/>
</dbReference>
<proteinExistence type="predicted"/>